<dbReference type="KEGG" id="rgu:A4W93_13915"/>
<evidence type="ECO:0000256" key="2">
    <source>
        <dbReference type="ARBA" id="ARBA00022630"/>
    </source>
</evidence>
<dbReference type="RefSeq" id="WP_085751184.1">
    <property type="nucleotide sequence ID" value="NZ_BSPR01000007.1"/>
</dbReference>
<keyword evidence="3" id="KW-0288">FMN</keyword>
<name>A0A1W6L9D4_9BURK</name>
<sequence length="213" mass="23387">MKIVGILGSPSATSRSAALLQHATASLRHVASSLHTISVRELPAEALLHAQFDHPLIRQALNEVNEAQVVLVSTPIYKAAYSGLLKSFLDLLPQDGLREKTVVPLATGGSIAHLLALDYALKPVLSALGARDILDPVFATDPQIPKHETEGYRLLPEVQERVARSLQTVIDRNDEFQRLEDAAREREALLSRLQAPQAGESTRWAPRDVRWST</sequence>
<dbReference type="InterPro" id="IPR005025">
    <property type="entry name" value="FMN_Rdtase-like_dom"/>
</dbReference>
<accession>A0A1W6L9D4</accession>
<dbReference type="Gene3D" id="3.40.50.360">
    <property type="match status" value="1"/>
</dbReference>
<dbReference type="STRING" id="946333.A4W93_13915"/>
<proteinExistence type="inferred from homology"/>
<protein>
    <submittedName>
        <fullName evidence="6">FMN reductase (NADPH)</fullName>
    </submittedName>
</protein>
<evidence type="ECO:0000313" key="6">
    <source>
        <dbReference type="EMBL" id="ARN20905.1"/>
    </source>
</evidence>
<feature type="domain" description="NADPH-dependent FMN reductase-like" evidence="5">
    <location>
        <begin position="1"/>
        <end position="140"/>
    </location>
</feature>
<keyword evidence="7" id="KW-1185">Reference proteome</keyword>
<evidence type="ECO:0000313" key="7">
    <source>
        <dbReference type="Proteomes" id="UP000193427"/>
    </source>
</evidence>
<dbReference type="OrthoDB" id="1643408at2"/>
<evidence type="ECO:0000259" key="5">
    <source>
        <dbReference type="Pfam" id="PF03358"/>
    </source>
</evidence>
<evidence type="ECO:0000256" key="1">
    <source>
        <dbReference type="ARBA" id="ARBA00005990"/>
    </source>
</evidence>
<dbReference type="PANTHER" id="PTHR43408">
    <property type="entry name" value="FMN REDUCTASE (NADPH)"/>
    <property type="match status" value="1"/>
</dbReference>
<dbReference type="InterPro" id="IPR029039">
    <property type="entry name" value="Flavoprotein-like_sf"/>
</dbReference>
<dbReference type="InterPro" id="IPR051814">
    <property type="entry name" value="NAD(P)H-dep_FMN_reductase"/>
</dbReference>
<dbReference type="Pfam" id="PF03358">
    <property type="entry name" value="FMN_red"/>
    <property type="match status" value="1"/>
</dbReference>
<dbReference type="AlphaFoldDB" id="A0A1W6L9D4"/>
<dbReference type="NCBIfam" id="TIGR03567">
    <property type="entry name" value="FMN_reduc_SsuE"/>
    <property type="match status" value="1"/>
</dbReference>
<keyword evidence="2" id="KW-0285">Flavoprotein</keyword>
<dbReference type="GO" id="GO:0046306">
    <property type="term" value="P:alkanesulfonate catabolic process"/>
    <property type="evidence" value="ECO:0007669"/>
    <property type="project" value="InterPro"/>
</dbReference>
<comment type="similarity">
    <text evidence="1">Belongs to the SsuE family.</text>
</comment>
<evidence type="ECO:0000256" key="3">
    <source>
        <dbReference type="ARBA" id="ARBA00022643"/>
    </source>
</evidence>
<gene>
    <name evidence="6" type="ORF">A4W93_13915</name>
</gene>
<organism evidence="6 7">
    <name type="scientific">Piscinibacter gummiphilus</name>
    <dbReference type="NCBI Taxonomy" id="946333"/>
    <lineage>
        <taxon>Bacteria</taxon>
        <taxon>Pseudomonadati</taxon>
        <taxon>Pseudomonadota</taxon>
        <taxon>Betaproteobacteria</taxon>
        <taxon>Burkholderiales</taxon>
        <taxon>Sphaerotilaceae</taxon>
        <taxon>Piscinibacter</taxon>
    </lineage>
</organism>
<dbReference type="InterPro" id="IPR020048">
    <property type="entry name" value="NADPH-dep_FMN_reduc_SsuE"/>
</dbReference>
<dbReference type="EMBL" id="CP015118">
    <property type="protein sequence ID" value="ARN20905.1"/>
    <property type="molecule type" value="Genomic_DNA"/>
</dbReference>
<keyword evidence="4" id="KW-0560">Oxidoreductase</keyword>
<dbReference type="Proteomes" id="UP000193427">
    <property type="component" value="Chromosome"/>
</dbReference>
<evidence type="ECO:0000256" key="4">
    <source>
        <dbReference type="ARBA" id="ARBA00023002"/>
    </source>
</evidence>
<dbReference type="GO" id="GO:0008752">
    <property type="term" value="F:FMN reductase [NAD(P)H] activity"/>
    <property type="evidence" value="ECO:0007669"/>
    <property type="project" value="InterPro"/>
</dbReference>
<reference evidence="6 7" key="1">
    <citation type="submission" date="2016-04" db="EMBL/GenBank/DDBJ databases">
        <title>Complete genome sequence of natural rubber-degrading, novel Gram-negative bacterium, Rhizobacter gummiphilus strain NS21.</title>
        <authorList>
            <person name="Tabata M."/>
            <person name="Kasai D."/>
            <person name="Fukuda M."/>
        </authorList>
    </citation>
    <scope>NUCLEOTIDE SEQUENCE [LARGE SCALE GENOMIC DNA]</scope>
    <source>
        <strain evidence="6 7">NS21</strain>
    </source>
</reference>
<dbReference type="SUPFAM" id="SSF52218">
    <property type="entry name" value="Flavoproteins"/>
    <property type="match status" value="1"/>
</dbReference>
<dbReference type="PANTHER" id="PTHR43408:SF1">
    <property type="entry name" value="FMN REDUCTASE (NADPH)"/>
    <property type="match status" value="1"/>
</dbReference>